<comment type="caution">
    <text evidence="2">The sequence shown here is derived from an EMBL/GenBank/DDBJ whole genome shotgun (WGS) entry which is preliminary data.</text>
</comment>
<evidence type="ECO:0000313" key="2">
    <source>
        <dbReference type="EMBL" id="KAJ2785408.1"/>
    </source>
</evidence>
<dbReference type="OrthoDB" id="509821at2759"/>
<protein>
    <submittedName>
        <fullName evidence="2">Uncharacterized protein</fullName>
    </submittedName>
</protein>
<feature type="compositionally biased region" description="Polar residues" evidence="1">
    <location>
        <begin position="22"/>
        <end position="33"/>
    </location>
</feature>
<dbReference type="Pfam" id="PF09786">
    <property type="entry name" value="CytochromB561_N"/>
    <property type="match status" value="1"/>
</dbReference>
<proteinExistence type="predicted"/>
<organism evidence="2 3">
    <name type="scientific">Coemansia interrupta</name>
    <dbReference type="NCBI Taxonomy" id="1126814"/>
    <lineage>
        <taxon>Eukaryota</taxon>
        <taxon>Fungi</taxon>
        <taxon>Fungi incertae sedis</taxon>
        <taxon>Zoopagomycota</taxon>
        <taxon>Kickxellomycotina</taxon>
        <taxon>Kickxellomycetes</taxon>
        <taxon>Kickxellales</taxon>
        <taxon>Kickxellaceae</taxon>
        <taxon>Coemansia</taxon>
    </lineage>
</organism>
<dbReference type="GO" id="GO:0016020">
    <property type="term" value="C:membrane"/>
    <property type="evidence" value="ECO:0007669"/>
    <property type="project" value="TreeGrafter"/>
</dbReference>
<feature type="compositionally biased region" description="Low complexity" evidence="1">
    <location>
        <begin position="40"/>
        <end position="59"/>
    </location>
</feature>
<feature type="region of interest" description="Disordered" evidence="1">
    <location>
        <begin position="274"/>
        <end position="293"/>
    </location>
</feature>
<evidence type="ECO:0000313" key="3">
    <source>
        <dbReference type="Proteomes" id="UP001140172"/>
    </source>
</evidence>
<keyword evidence="3" id="KW-1185">Reference proteome</keyword>
<accession>A0A9W8LKF9</accession>
<dbReference type="AlphaFoldDB" id="A0A9W8LKF9"/>
<sequence length="607" mass="65883">MDSYKTPIRISPGVGIPASVPQPASTPFLTPSTHPHDYRPSASASKASSLPPSAVPLSKTQPLPTKDENFSRGKWTNPEAQRVLDDRASHLSESQSTIRLRLNVLSFLVLFFLLRTSIYRQIKIKADTPLPVTSIENRRKTPMKKFATLSAAAGGAAATPQTLRSPVSTSVGIAQKEFNTSDDLLTLTQVLKRLPGSGKSSDNFANAPSMAHVGAGLTAASPLVNGGFGGSGVVTPRLPPGRVGLNDIAVLTPMQQHLRPQPTIGLYQTATPVRRTNGKDGARGSGKDRSSGGVEYLEPHEVLQKYGVEHEILDWVENMHSWFVRHLLRPLCKQIDELDALFEQNGLAHLTCRKAVLDTQALEQAKAAAAAPAPSTFGTFGAGFGSSVFGGGFGTGAPASSLGQNTQTVPQSLVELSLKYGDFAQTKERLSLEKYLLVSGYSCRDYIIQRVRTLSQSVALPAYTYDGGGRYTVVADVDGVPTTCEKPWNPTLHPTDAQLLFHLFCTFMDQTMPPAQNVRHPFTDRYVVQSDRKTDYNLPAQIIQVVRKRPHFCLFVKGSFYDVSANRNNLFITLILFVLEIKNECAGYLGLTSIGGNHVNLLSVIDN</sequence>
<gene>
    <name evidence="2" type="ORF">GGI15_001924</name>
</gene>
<feature type="compositionally biased region" description="Basic and acidic residues" evidence="1">
    <location>
        <begin position="277"/>
        <end position="290"/>
    </location>
</feature>
<dbReference type="EMBL" id="JANBUM010000088">
    <property type="protein sequence ID" value="KAJ2785408.1"/>
    <property type="molecule type" value="Genomic_DNA"/>
</dbReference>
<dbReference type="PANTHER" id="PTHR21780">
    <property type="entry name" value="TRANSMEMBRANE PROTEIN 209"/>
    <property type="match status" value="1"/>
</dbReference>
<feature type="region of interest" description="Disordered" evidence="1">
    <location>
        <begin position="1"/>
        <end position="78"/>
    </location>
</feature>
<reference evidence="2" key="1">
    <citation type="submission" date="2022-07" db="EMBL/GenBank/DDBJ databases">
        <title>Phylogenomic reconstructions and comparative analyses of Kickxellomycotina fungi.</title>
        <authorList>
            <person name="Reynolds N.K."/>
            <person name="Stajich J.E."/>
            <person name="Barry K."/>
            <person name="Grigoriev I.V."/>
            <person name="Crous P."/>
            <person name="Smith M.E."/>
        </authorList>
    </citation>
    <scope>NUCLEOTIDE SEQUENCE</scope>
    <source>
        <strain evidence="2">BCRC 34489</strain>
    </source>
</reference>
<name>A0A9W8LKF9_9FUNG</name>
<evidence type="ECO:0000256" key="1">
    <source>
        <dbReference type="SAM" id="MobiDB-lite"/>
    </source>
</evidence>
<dbReference type="InterPro" id="IPR019176">
    <property type="entry name" value="Cytochrome_B561-rel"/>
</dbReference>
<dbReference type="PANTHER" id="PTHR21780:SF0">
    <property type="entry name" value="TRANSMEMBRANE PROTEIN 209"/>
    <property type="match status" value="1"/>
</dbReference>
<dbReference type="Proteomes" id="UP001140172">
    <property type="component" value="Unassembled WGS sequence"/>
</dbReference>